<evidence type="ECO:0000256" key="5">
    <source>
        <dbReference type="ARBA" id="ARBA00022846"/>
    </source>
</evidence>
<feature type="region of interest" description="Disordered" evidence="9">
    <location>
        <begin position="626"/>
        <end position="646"/>
    </location>
</feature>
<keyword evidence="8" id="KW-0966">Cell projection</keyword>
<organism evidence="10 11">
    <name type="scientific">Denticeps clupeoides</name>
    <name type="common">denticle herring</name>
    <dbReference type="NCBI Taxonomy" id="299321"/>
    <lineage>
        <taxon>Eukaryota</taxon>
        <taxon>Metazoa</taxon>
        <taxon>Chordata</taxon>
        <taxon>Craniata</taxon>
        <taxon>Vertebrata</taxon>
        <taxon>Euteleostomi</taxon>
        <taxon>Actinopterygii</taxon>
        <taxon>Neopterygii</taxon>
        <taxon>Teleostei</taxon>
        <taxon>Clupei</taxon>
        <taxon>Clupeiformes</taxon>
        <taxon>Denticipitoidei</taxon>
        <taxon>Denticipitidae</taxon>
        <taxon>Denticeps</taxon>
    </lineage>
</organism>
<reference evidence="10 11" key="1">
    <citation type="submission" date="2020-06" db="EMBL/GenBank/DDBJ databases">
        <authorList>
            <consortium name="Wellcome Sanger Institute Data Sharing"/>
        </authorList>
    </citation>
    <scope>NUCLEOTIDE SEQUENCE [LARGE SCALE GENOMIC DNA]</scope>
</reference>
<feature type="compositionally biased region" description="Polar residues" evidence="9">
    <location>
        <begin position="632"/>
        <end position="646"/>
    </location>
</feature>
<reference evidence="10" key="2">
    <citation type="submission" date="2025-08" db="UniProtKB">
        <authorList>
            <consortium name="Ensembl"/>
        </authorList>
    </citation>
    <scope>IDENTIFICATION</scope>
</reference>
<reference evidence="10" key="3">
    <citation type="submission" date="2025-09" db="UniProtKB">
        <authorList>
            <consortium name="Ensembl"/>
        </authorList>
    </citation>
    <scope>IDENTIFICATION</scope>
</reference>
<dbReference type="PANTHER" id="PTHR46613">
    <property type="entry name" value="RADIAL SPOKE HEAD 10 HOMOLOG B-RELATED"/>
    <property type="match status" value="1"/>
</dbReference>
<evidence type="ECO:0000256" key="9">
    <source>
        <dbReference type="SAM" id="MobiDB-lite"/>
    </source>
</evidence>
<keyword evidence="4" id="KW-0677">Repeat</keyword>
<keyword evidence="6" id="KW-0969">Cilium</keyword>
<dbReference type="PANTHER" id="PTHR46613:SF1">
    <property type="entry name" value="RADIAL SPOKE HEAD 10 HOMOLOG B-RELATED"/>
    <property type="match status" value="1"/>
</dbReference>
<dbReference type="GO" id="GO:0005930">
    <property type="term" value="C:axoneme"/>
    <property type="evidence" value="ECO:0007669"/>
    <property type="project" value="UniProtKB-SubCell"/>
</dbReference>
<gene>
    <name evidence="10" type="primary">rsph10b</name>
</gene>
<evidence type="ECO:0000313" key="10">
    <source>
        <dbReference type="Ensembl" id="ENSDCDP00010012242.1"/>
    </source>
</evidence>
<keyword evidence="3" id="KW-0963">Cytoplasm</keyword>
<dbReference type="Ensembl" id="ENSDCDT00010012834.1">
    <property type="protein sequence ID" value="ENSDCDP00010012242.1"/>
    <property type="gene ID" value="ENSDCDG00010005480.1"/>
</dbReference>
<dbReference type="Gene3D" id="2.20.110.10">
    <property type="entry name" value="Histone H3 K4-specific methyltransferase SET7/9 N-terminal domain"/>
    <property type="match status" value="5"/>
</dbReference>
<keyword evidence="7" id="KW-0206">Cytoskeleton</keyword>
<evidence type="ECO:0000256" key="4">
    <source>
        <dbReference type="ARBA" id="ARBA00022737"/>
    </source>
</evidence>
<comment type="subcellular location">
    <subcellularLocation>
        <location evidence="1">Cell projection</location>
        <location evidence="1">Cilium</location>
        <location evidence="1">Flagellum</location>
    </subcellularLocation>
    <subcellularLocation>
        <location evidence="2">Cytoplasm</location>
        <location evidence="2">Cytoskeleton</location>
        <location evidence="2">Cilium axoneme</location>
    </subcellularLocation>
</comment>
<evidence type="ECO:0000256" key="2">
    <source>
        <dbReference type="ARBA" id="ARBA00004430"/>
    </source>
</evidence>
<name>A0AAY4ATU4_9TELE</name>
<proteinExistence type="predicted"/>
<feature type="compositionally biased region" description="Basic and acidic residues" evidence="9">
    <location>
        <begin position="766"/>
        <end position="782"/>
    </location>
</feature>
<accession>A0AAY4ATU4</accession>
<sequence>MNQKTQVQTPLTTIVSLSRTLNPECLQGGTVPVTTDCKSLWVRASGKCEYVNEIVAWQPRRVPVALRDVKMAGAEQQSAALLGLLVGRYDGESIRGLFHGEGAATFRGAHEFKGQFAQGLLHGRGSCRWPDGVTYQGDFRSNVLLGDGTYAWPDGSTYEGQVSGGLRHGFGTFTCGQTSVVYRGQWHRGTRHGKGTLYYRQELSSWYDGDLVENEREGWGLRCYPSGSVYEGQWRAGVRHGGGTMRWPRLGQQYSGSWENGVQQGYGTHTWYLRQSPGSRHPRTNKYSGQFVQGLRHGHGTFYYAGGAVYQGGWRLNKKHGQGTFVSQNGRIFEAEFVDDRMVACGTPGEGGIQQGTGSALLGPEMSLSIPTLLGQFAEGRREVELQQVELAVLRHVAEIRSIYSFYSSLGHRDDTVLLSRVQLWRLLKDCHIHLRGLSLTQVNRLCSDEHAHAPFTTMLLSQVMNCLVTLAYHIYHTGAESSGHKLATCFTMLMKSDIIPNAKNVQGSLFGDPERAVISMSYASRCWAIYEDICRTTSHNTMTMRQFIWMLKDINLLDGELTVVQVLDVLSVDNPAVYSCTCSNLDMEMSFLEFFEALLCCAELKGQQKADRVTDSVCDLQGVETKEAPAEQSSPHLSTGNGSSKSLEVKKSRAFLHSSAPPFHLRPNKTDLDSVALTMSAVHIFSSLQPQKYEELRSPSAIDIQETDFSRSVLLAEPSTGEHWSRSIHRFLHQTFFTAYERGRELRQEAGADTVLQTAGPNQQWKKEAVAQRRTSDEHDSTALITSTSPGSHNGSKLGKKEQQ</sequence>
<dbReference type="Pfam" id="PF02493">
    <property type="entry name" value="MORN"/>
    <property type="match status" value="10"/>
</dbReference>
<dbReference type="AlphaFoldDB" id="A0AAY4ATU4"/>
<protein>
    <submittedName>
        <fullName evidence="10">Uncharacterized protein</fullName>
    </submittedName>
</protein>
<keyword evidence="5" id="KW-0282">Flagellum</keyword>
<dbReference type="GeneTree" id="ENSGT00940000168282"/>
<evidence type="ECO:0000313" key="11">
    <source>
        <dbReference type="Proteomes" id="UP000694580"/>
    </source>
</evidence>
<evidence type="ECO:0000256" key="3">
    <source>
        <dbReference type="ARBA" id="ARBA00022490"/>
    </source>
</evidence>
<dbReference type="Proteomes" id="UP000694580">
    <property type="component" value="Chromosome 8"/>
</dbReference>
<evidence type="ECO:0000256" key="8">
    <source>
        <dbReference type="ARBA" id="ARBA00023273"/>
    </source>
</evidence>
<feature type="compositionally biased region" description="Polar residues" evidence="9">
    <location>
        <begin position="784"/>
        <end position="796"/>
    </location>
</feature>
<dbReference type="SUPFAM" id="SSF82185">
    <property type="entry name" value="Histone H3 K4-specific methyltransferase SET7/9 N-terminal domain"/>
    <property type="match status" value="3"/>
</dbReference>
<evidence type="ECO:0000256" key="7">
    <source>
        <dbReference type="ARBA" id="ARBA00023212"/>
    </source>
</evidence>
<dbReference type="SMART" id="SM00698">
    <property type="entry name" value="MORN"/>
    <property type="match status" value="10"/>
</dbReference>
<feature type="region of interest" description="Disordered" evidence="9">
    <location>
        <begin position="758"/>
        <end position="805"/>
    </location>
</feature>
<evidence type="ECO:0000256" key="1">
    <source>
        <dbReference type="ARBA" id="ARBA00004230"/>
    </source>
</evidence>
<dbReference type="InterPro" id="IPR003409">
    <property type="entry name" value="MORN"/>
</dbReference>
<keyword evidence="11" id="KW-1185">Reference proteome</keyword>
<evidence type="ECO:0000256" key="6">
    <source>
        <dbReference type="ARBA" id="ARBA00023069"/>
    </source>
</evidence>
<dbReference type="GO" id="GO:0031514">
    <property type="term" value="C:motile cilium"/>
    <property type="evidence" value="ECO:0007669"/>
    <property type="project" value="UniProtKB-SubCell"/>
</dbReference>